<gene>
    <name evidence="8" type="ORF">AUCHE_29_00010</name>
</gene>
<feature type="active site" description="Charge relay system" evidence="5">
    <location>
        <position position="123"/>
    </location>
</feature>
<dbReference type="PANTHER" id="PTHR43806:SF11">
    <property type="entry name" value="CEREVISIN-RELATED"/>
    <property type="match status" value="1"/>
</dbReference>
<evidence type="ECO:0000313" key="9">
    <source>
        <dbReference type="Proteomes" id="UP000008495"/>
    </source>
</evidence>
<name>K6UP35_9MICO</name>
<protein>
    <submittedName>
        <fullName evidence="8">Putative peptidase</fullName>
    </submittedName>
</protein>
<dbReference type="SUPFAM" id="SSF52743">
    <property type="entry name" value="Subtilisin-like"/>
    <property type="match status" value="1"/>
</dbReference>
<dbReference type="EMBL" id="BAGZ01000029">
    <property type="protein sequence ID" value="GAB79481.1"/>
    <property type="molecule type" value="Genomic_DNA"/>
</dbReference>
<dbReference type="STRING" id="100225.SAMN05421595_3124"/>
<evidence type="ECO:0000256" key="6">
    <source>
        <dbReference type="SAM" id="MobiDB-lite"/>
    </source>
</evidence>
<sequence>MGEGVGVMVARVCVGVLAGVLVVLPVSAASATVGAVPVVGASEAEQRAAAAAKRGVARELSWWITGLGVDRSVTVSRGAGVKVCVIDSGIDATHQDLVGVRFEGGTDVSGKGAPDGLKPDTDHGTGMAAYIAGRGSGPGRSQGIIGAAPDATIISVSSSVFGMTQGEVVVKSIRYCLAQGAKVINMSQAGGLDNEKTRAFIEAQEKDVVIVVAAGNDGQTERTAWREAFGALQVGGVTADLQIHPKSNRGIYKKDGLVYGQGNGVCGPFAVKVGEPIPGASPSGGYSKHGGATSGATAVVSG</sequence>
<evidence type="ECO:0000256" key="2">
    <source>
        <dbReference type="ARBA" id="ARBA00022670"/>
    </source>
</evidence>
<feature type="active site" description="Charge relay system" evidence="5">
    <location>
        <position position="87"/>
    </location>
</feature>
<dbReference type="Gene3D" id="3.40.50.200">
    <property type="entry name" value="Peptidase S8/S53 domain"/>
    <property type="match status" value="1"/>
</dbReference>
<keyword evidence="3 5" id="KW-0378">Hydrolase</keyword>
<evidence type="ECO:0000256" key="5">
    <source>
        <dbReference type="PROSITE-ProRule" id="PRU01240"/>
    </source>
</evidence>
<dbReference type="InterPro" id="IPR000209">
    <property type="entry name" value="Peptidase_S8/S53_dom"/>
</dbReference>
<feature type="domain" description="Peptidase S8/S53" evidence="7">
    <location>
        <begin position="78"/>
        <end position="302"/>
    </location>
</feature>
<dbReference type="AlphaFoldDB" id="K6UP35"/>
<dbReference type="PRINTS" id="PR00723">
    <property type="entry name" value="SUBTILISIN"/>
</dbReference>
<dbReference type="PROSITE" id="PS51892">
    <property type="entry name" value="SUBTILASE"/>
    <property type="match status" value="1"/>
</dbReference>
<evidence type="ECO:0000313" key="8">
    <source>
        <dbReference type="EMBL" id="GAB79481.1"/>
    </source>
</evidence>
<dbReference type="InterPro" id="IPR050131">
    <property type="entry name" value="Peptidase_S8_subtilisin-like"/>
</dbReference>
<evidence type="ECO:0000256" key="3">
    <source>
        <dbReference type="ARBA" id="ARBA00022801"/>
    </source>
</evidence>
<dbReference type="InterPro" id="IPR036852">
    <property type="entry name" value="Peptidase_S8/S53_dom_sf"/>
</dbReference>
<dbReference type="Pfam" id="PF00082">
    <property type="entry name" value="Peptidase_S8"/>
    <property type="match status" value="1"/>
</dbReference>
<dbReference type="Proteomes" id="UP000008495">
    <property type="component" value="Unassembled WGS sequence"/>
</dbReference>
<feature type="region of interest" description="Disordered" evidence="6">
    <location>
        <begin position="282"/>
        <end position="302"/>
    </location>
</feature>
<comment type="caution">
    <text evidence="8">The sequence shown here is derived from an EMBL/GenBank/DDBJ whole genome shotgun (WGS) entry which is preliminary data.</text>
</comment>
<dbReference type="InterPro" id="IPR023827">
    <property type="entry name" value="Peptidase_S8_Asp-AS"/>
</dbReference>
<proteinExistence type="inferred from homology"/>
<evidence type="ECO:0000256" key="4">
    <source>
        <dbReference type="ARBA" id="ARBA00022825"/>
    </source>
</evidence>
<dbReference type="InterPro" id="IPR015500">
    <property type="entry name" value="Peptidase_S8_subtilisin-rel"/>
</dbReference>
<keyword evidence="4 5" id="KW-0720">Serine protease</keyword>
<feature type="non-terminal residue" evidence="8">
    <location>
        <position position="302"/>
    </location>
</feature>
<keyword evidence="9" id="KW-1185">Reference proteome</keyword>
<organism evidence="8 9">
    <name type="scientific">Austwickia chelonae NBRC 105200</name>
    <dbReference type="NCBI Taxonomy" id="1184607"/>
    <lineage>
        <taxon>Bacteria</taxon>
        <taxon>Bacillati</taxon>
        <taxon>Actinomycetota</taxon>
        <taxon>Actinomycetes</taxon>
        <taxon>Micrococcales</taxon>
        <taxon>Dermatophilaceae</taxon>
        <taxon>Austwickia</taxon>
    </lineage>
</organism>
<keyword evidence="2 5" id="KW-0645">Protease</keyword>
<dbReference type="GO" id="GO:0004252">
    <property type="term" value="F:serine-type endopeptidase activity"/>
    <property type="evidence" value="ECO:0007669"/>
    <property type="project" value="UniProtKB-UniRule"/>
</dbReference>
<accession>K6UP35</accession>
<dbReference type="eggNOG" id="COG1404">
    <property type="taxonomic scope" value="Bacteria"/>
</dbReference>
<evidence type="ECO:0000256" key="1">
    <source>
        <dbReference type="ARBA" id="ARBA00011073"/>
    </source>
</evidence>
<dbReference type="GO" id="GO:0006508">
    <property type="term" value="P:proteolysis"/>
    <property type="evidence" value="ECO:0007669"/>
    <property type="project" value="UniProtKB-KW"/>
</dbReference>
<evidence type="ECO:0000259" key="7">
    <source>
        <dbReference type="Pfam" id="PF00082"/>
    </source>
</evidence>
<dbReference type="PANTHER" id="PTHR43806">
    <property type="entry name" value="PEPTIDASE S8"/>
    <property type="match status" value="1"/>
</dbReference>
<comment type="similarity">
    <text evidence="1 5">Belongs to the peptidase S8 family.</text>
</comment>
<dbReference type="PROSITE" id="PS00136">
    <property type="entry name" value="SUBTILASE_ASP"/>
    <property type="match status" value="1"/>
</dbReference>
<reference evidence="8 9" key="1">
    <citation type="submission" date="2012-08" db="EMBL/GenBank/DDBJ databases">
        <title>Whole genome shotgun sequence of Austwickia chelonae NBRC 105200.</title>
        <authorList>
            <person name="Yoshida I."/>
            <person name="Hosoyama A."/>
            <person name="Tsuchikane K."/>
            <person name="Katsumata H."/>
            <person name="Ando Y."/>
            <person name="Ohji S."/>
            <person name="Hamada M."/>
            <person name="Tamura T."/>
            <person name="Yamazoe A."/>
            <person name="Yamazaki S."/>
            <person name="Fujita N."/>
        </authorList>
    </citation>
    <scope>NUCLEOTIDE SEQUENCE [LARGE SCALE GENOMIC DNA]</scope>
    <source>
        <strain evidence="8 9">NBRC 105200</strain>
    </source>
</reference>
<feature type="active site" description="Charge relay system" evidence="5">
    <location>
        <position position="294"/>
    </location>
</feature>